<organism evidence="2 3">
    <name type="scientific">Seohaeicola nanhaiensis</name>
    <dbReference type="NCBI Taxonomy" id="1387282"/>
    <lineage>
        <taxon>Bacteria</taxon>
        <taxon>Pseudomonadati</taxon>
        <taxon>Pseudomonadota</taxon>
        <taxon>Alphaproteobacteria</taxon>
        <taxon>Rhodobacterales</taxon>
        <taxon>Roseobacteraceae</taxon>
        <taxon>Seohaeicola</taxon>
    </lineage>
</organism>
<dbReference type="InterPro" id="IPR013096">
    <property type="entry name" value="Cupin_2"/>
</dbReference>
<dbReference type="InterPro" id="IPR011051">
    <property type="entry name" value="RmlC_Cupin_sf"/>
</dbReference>
<dbReference type="Gene3D" id="2.60.120.10">
    <property type="entry name" value="Jelly Rolls"/>
    <property type="match status" value="1"/>
</dbReference>
<dbReference type="Proteomes" id="UP001595973">
    <property type="component" value="Unassembled WGS sequence"/>
</dbReference>
<dbReference type="Pfam" id="PF07883">
    <property type="entry name" value="Cupin_2"/>
    <property type="match status" value="1"/>
</dbReference>
<sequence length="129" mass="14038">MARRDFDPDTVTPDGRPPALARLFDPAGGAAWRGFVNGDALRGPVTILTYGNDTPGEGPRLHVHPYDETFVVIEGRARFFVGETEVDAVAGDVVLGPAGVPHRFINLGPGRMQTIDVHHSPRWIQTDLE</sequence>
<dbReference type="EMBL" id="JBHSGI010000002">
    <property type="protein sequence ID" value="MFC4667333.1"/>
    <property type="molecule type" value="Genomic_DNA"/>
</dbReference>
<evidence type="ECO:0000259" key="1">
    <source>
        <dbReference type="Pfam" id="PF07883"/>
    </source>
</evidence>
<accession>A0ABV9KBF4</accession>
<evidence type="ECO:0000313" key="3">
    <source>
        <dbReference type="Proteomes" id="UP001595973"/>
    </source>
</evidence>
<reference evidence="3" key="1">
    <citation type="journal article" date="2019" name="Int. J. Syst. Evol. Microbiol.">
        <title>The Global Catalogue of Microorganisms (GCM) 10K type strain sequencing project: providing services to taxonomists for standard genome sequencing and annotation.</title>
        <authorList>
            <consortium name="The Broad Institute Genomics Platform"/>
            <consortium name="The Broad Institute Genome Sequencing Center for Infectious Disease"/>
            <person name="Wu L."/>
            <person name="Ma J."/>
        </authorList>
    </citation>
    <scope>NUCLEOTIDE SEQUENCE [LARGE SCALE GENOMIC DNA]</scope>
    <source>
        <strain evidence="3">CGMCC 4.7283</strain>
    </source>
</reference>
<comment type="caution">
    <text evidence="2">The sequence shown here is derived from an EMBL/GenBank/DDBJ whole genome shotgun (WGS) entry which is preliminary data.</text>
</comment>
<dbReference type="RefSeq" id="WP_380715426.1">
    <property type="nucleotide sequence ID" value="NZ_JBHSGI010000002.1"/>
</dbReference>
<keyword evidence="3" id="KW-1185">Reference proteome</keyword>
<gene>
    <name evidence="2" type="ORF">ACFO5X_02095</name>
</gene>
<proteinExistence type="predicted"/>
<protein>
    <submittedName>
        <fullName evidence="2">Cupin domain-containing protein</fullName>
    </submittedName>
</protein>
<name>A0ABV9KBF4_9RHOB</name>
<dbReference type="SUPFAM" id="SSF51182">
    <property type="entry name" value="RmlC-like cupins"/>
    <property type="match status" value="1"/>
</dbReference>
<dbReference type="InterPro" id="IPR014710">
    <property type="entry name" value="RmlC-like_jellyroll"/>
</dbReference>
<evidence type="ECO:0000313" key="2">
    <source>
        <dbReference type="EMBL" id="MFC4667333.1"/>
    </source>
</evidence>
<feature type="domain" description="Cupin type-2" evidence="1">
    <location>
        <begin position="55"/>
        <end position="117"/>
    </location>
</feature>